<gene>
    <name evidence="4" type="ORF">ACFQ4P_09000</name>
</gene>
<dbReference type="SUPFAM" id="SSF53850">
    <property type="entry name" value="Periplasmic binding protein-like II"/>
    <property type="match status" value="1"/>
</dbReference>
<sequence>MRFWQKVIGGAATLVVLILLVACRPSSRQQPTASLNGKNLAGAVTLWVDAVQVPAYQQLVATFTKKYPHVVVTVTPSPNGTVNAKTDVPKTTPNAADVFEVPNDQLGQLAEAGYINPLSPAAAKKIKATNIEAAYDAMKWQGKLYGYPWAQQANVLYYNKARLSADDVKSWDTLTAKGVIGLDFTVPYDTFPIFVTAGVQLFGEDGETLAGATMASQAGQNALAWFAQQQHNRGVIETSTEMSLLKTGQLGAIIGGPWDAQAVRKILGDDLAVTTLPTITLAGKSVPMKAFLGVMAFAVNAHTAPAKQQAAQTLAAYLTDRIGQLALYQAQGQIPIDKQVLQTSALTTDSIAVAVVARARRSVLMPKMPQMAQLWDNAPALMIGAYTGTIKPADYSAKLAAFQEVISQP</sequence>
<comment type="similarity">
    <text evidence="1">Belongs to the bacterial solute-binding protein 1 family.</text>
</comment>
<dbReference type="InterPro" id="IPR006059">
    <property type="entry name" value="SBP"/>
</dbReference>
<name>A0ABW4CL73_9LACO</name>
<protein>
    <submittedName>
        <fullName evidence="4">Extracellular solute-binding protein</fullName>
    </submittedName>
</protein>
<dbReference type="Gene3D" id="3.40.190.10">
    <property type="entry name" value="Periplasmic binding protein-like II"/>
    <property type="match status" value="2"/>
</dbReference>
<comment type="caution">
    <text evidence="4">The sequence shown here is derived from an EMBL/GenBank/DDBJ whole genome shotgun (WGS) entry which is preliminary data.</text>
</comment>
<evidence type="ECO:0000256" key="2">
    <source>
        <dbReference type="ARBA" id="ARBA00022448"/>
    </source>
</evidence>
<keyword evidence="3" id="KW-0732">Signal</keyword>
<keyword evidence="2" id="KW-0813">Transport</keyword>
<dbReference type="EMBL" id="JBHTOC010000012">
    <property type="protein sequence ID" value="MFD1430385.1"/>
    <property type="molecule type" value="Genomic_DNA"/>
</dbReference>
<keyword evidence="5" id="KW-1185">Reference proteome</keyword>
<dbReference type="RefSeq" id="WP_203626695.1">
    <property type="nucleotide sequence ID" value="NZ_BOLQ01000007.1"/>
</dbReference>
<dbReference type="PANTHER" id="PTHR30061">
    <property type="entry name" value="MALTOSE-BINDING PERIPLASMIC PROTEIN"/>
    <property type="match status" value="1"/>
</dbReference>
<organism evidence="4 5">
    <name type="scientific">Lacticaseibacillus mingshuiensis</name>
    <dbReference type="NCBI Taxonomy" id="2799574"/>
    <lineage>
        <taxon>Bacteria</taxon>
        <taxon>Bacillati</taxon>
        <taxon>Bacillota</taxon>
        <taxon>Bacilli</taxon>
        <taxon>Lactobacillales</taxon>
        <taxon>Lactobacillaceae</taxon>
        <taxon>Lacticaseibacillus</taxon>
    </lineage>
</organism>
<dbReference type="PROSITE" id="PS51257">
    <property type="entry name" value="PROKAR_LIPOPROTEIN"/>
    <property type="match status" value="1"/>
</dbReference>
<dbReference type="PANTHER" id="PTHR30061:SF50">
    <property type="entry name" value="MALTOSE_MALTODEXTRIN-BINDING PERIPLASMIC PROTEIN"/>
    <property type="match status" value="1"/>
</dbReference>
<dbReference type="Proteomes" id="UP001597196">
    <property type="component" value="Unassembled WGS sequence"/>
</dbReference>
<evidence type="ECO:0000256" key="1">
    <source>
        <dbReference type="ARBA" id="ARBA00008520"/>
    </source>
</evidence>
<proteinExistence type="inferred from homology"/>
<accession>A0ABW4CL73</accession>
<evidence type="ECO:0000313" key="4">
    <source>
        <dbReference type="EMBL" id="MFD1430385.1"/>
    </source>
</evidence>
<evidence type="ECO:0000313" key="5">
    <source>
        <dbReference type="Proteomes" id="UP001597196"/>
    </source>
</evidence>
<evidence type="ECO:0000256" key="3">
    <source>
        <dbReference type="ARBA" id="ARBA00022729"/>
    </source>
</evidence>
<reference evidence="5" key="1">
    <citation type="journal article" date="2019" name="Int. J. Syst. Evol. Microbiol.">
        <title>The Global Catalogue of Microorganisms (GCM) 10K type strain sequencing project: providing services to taxonomists for standard genome sequencing and annotation.</title>
        <authorList>
            <consortium name="The Broad Institute Genomics Platform"/>
            <consortium name="The Broad Institute Genome Sequencing Center for Infectious Disease"/>
            <person name="Wu L."/>
            <person name="Ma J."/>
        </authorList>
    </citation>
    <scope>NUCLEOTIDE SEQUENCE [LARGE SCALE GENOMIC DNA]</scope>
    <source>
        <strain evidence="5">CCM 8980</strain>
    </source>
</reference>
<dbReference type="Pfam" id="PF13416">
    <property type="entry name" value="SBP_bac_8"/>
    <property type="match status" value="1"/>
</dbReference>